<protein>
    <submittedName>
        <fullName evidence="15">PTS fructose transporter subunit IIBC</fullName>
    </submittedName>
</protein>
<comment type="caution">
    <text evidence="15">The sequence shown here is derived from an EMBL/GenBank/DDBJ whole genome shotgun (WGS) entry which is preliminary data.</text>
</comment>
<keyword evidence="4" id="KW-0597">Phosphoprotein</keyword>
<evidence type="ECO:0000313" key="15">
    <source>
        <dbReference type="EMBL" id="TQC76568.1"/>
    </source>
</evidence>
<keyword evidence="10 12" id="KW-0472">Membrane</keyword>
<feature type="transmembrane region" description="Helical" evidence="12">
    <location>
        <begin position="271"/>
        <end position="297"/>
    </location>
</feature>
<name>A0ABY3A1U6_9GAMM</name>
<evidence type="ECO:0000256" key="9">
    <source>
        <dbReference type="ARBA" id="ARBA00022989"/>
    </source>
</evidence>
<proteinExistence type="predicted"/>
<dbReference type="NCBIfam" id="TIGR00829">
    <property type="entry name" value="FRU"/>
    <property type="match status" value="1"/>
</dbReference>
<feature type="transmembrane region" description="Helical" evidence="12">
    <location>
        <begin position="524"/>
        <end position="557"/>
    </location>
</feature>
<feature type="compositionally biased region" description="Polar residues" evidence="11">
    <location>
        <begin position="214"/>
        <end position="224"/>
    </location>
</feature>
<dbReference type="SUPFAM" id="SSF52794">
    <property type="entry name" value="PTS system IIB component-like"/>
    <property type="match status" value="2"/>
</dbReference>
<evidence type="ECO:0000256" key="1">
    <source>
        <dbReference type="ARBA" id="ARBA00004429"/>
    </source>
</evidence>
<feature type="transmembrane region" description="Helical" evidence="12">
    <location>
        <begin position="469"/>
        <end position="488"/>
    </location>
</feature>
<keyword evidence="7" id="KW-0598">Phosphotransferase system</keyword>
<dbReference type="InterPro" id="IPR006327">
    <property type="entry name" value="PTS_IIC_fruc"/>
</dbReference>
<dbReference type="InterPro" id="IPR003353">
    <property type="entry name" value="PTS_IIB_fruc"/>
</dbReference>
<evidence type="ECO:0000256" key="4">
    <source>
        <dbReference type="ARBA" id="ARBA00022553"/>
    </source>
</evidence>
<evidence type="ECO:0000256" key="12">
    <source>
        <dbReference type="SAM" id="Phobius"/>
    </source>
</evidence>
<comment type="subcellular location">
    <subcellularLocation>
        <location evidence="1">Cell inner membrane</location>
        <topology evidence="1">Multi-pass membrane protein</topology>
    </subcellularLocation>
</comment>
<keyword evidence="8 12" id="KW-0812">Transmembrane</keyword>
<dbReference type="Proteomes" id="UP000319715">
    <property type="component" value="Unassembled WGS sequence"/>
</dbReference>
<evidence type="ECO:0000256" key="2">
    <source>
        <dbReference type="ARBA" id="ARBA00022448"/>
    </source>
</evidence>
<dbReference type="InterPro" id="IPR013014">
    <property type="entry name" value="PTS_EIIC_2"/>
</dbReference>
<keyword evidence="5" id="KW-0762">Sugar transport</keyword>
<feature type="transmembrane region" description="Helical" evidence="12">
    <location>
        <begin position="494"/>
        <end position="512"/>
    </location>
</feature>
<reference evidence="15 16" key="1">
    <citation type="submission" date="2019-06" db="EMBL/GenBank/DDBJ databases">
        <title>Pantoea dispersa Assembly.</title>
        <authorList>
            <person name="Wang J."/>
        </authorList>
    </citation>
    <scope>NUCLEOTIDE SEQUENCE [LARGE SCALE GENOMIC DNA]</scope>
    <source>
        <strain evidence="16">bio</strain>
    </source>
</reference>
<dbReference type="PANTHER" id="PTHR30505:SF32">
    <property type="entry name" value="PTS SYSTEM FRUCTOSE-SPECIFIC EIIB'BC COMPONENT"/>
    <property type="match status" value="1"/>
</dbReference>
<keyword evidence="2" id="KW-0813">Transport</keyword>
<evidence type="ECO:0000256" key="7">
    <source>
        <dbReference type="ARBA" id="ARBA00022683"/>
    </source>
</evidence>
<feature type="transmembrane region" description="Helical" evidence="12">
    <location>
        <begin position="355"/>
        <end position="375"/>
    </location>
</feature>
<dbReference type="NCBIfam" id="TIGR01427">
    <property type="entry name" value="PTS_IIC_fructo"/>
    <property type="match status" value="1"/>
</dbReference>
<dbReference type="PROSITE" id="PS51099">
    <property type="entry name" value="PTS_EIIB_TYPE_2"/>
    <property type="match status" value="1"/>
</dbReference>
<keyword evidence="16" id="KW-1185">Reference proteome</keyword>
<evidence type="ECO:0000259" key="13">
    <source>
        <dbReference type="PROSITE" id="PS51099"/>
    </source>
</evidence>
<dbReference type="RefSeq" id="WP_141495202.1">
    <property type="nucleotide sequence ID" value="NZ_VICF01000001.1"/>
</dbReference>
<feature type="domain" description="PTS EIIC type-2" evidence="14">
    <location>
        <begin position="232"/>
        <end position="567"/>
    </location>
</feature>
<dbReference type="NCBIfam" id="NF007984">
    <property type="entry name" value="PRK10712.1"/>
    <property type="match status" value="1"/>
</dbReference>
<dbReference type="PANTHER" id="PTHR30505">
    <property type="entry name" value="FRUCTOSE-LIKE PERMEASE"/>
    <property type="match status" value="1"/>
</dbReference>
<feature type="transmembrane region" description="Helical" evidence="12">
    <location>
        <begin position="242"/>
        <end position="265"/>
    </location>
</feature>
<feature type="domain" description="PTS EIIB type-2" evidence="13">
    <location>
        <begin position="112"/>
        <end position="207"/>
    </location>
</feature>
<keyword evidence="6" id="KW-0808">Transferase</keyword>
<accession>A0ABY3A1U6</accession>
<keyword evidence="3" id="KW-1003">Cell membrane</keyword>
<evidence type="ECO:0000259" key="14">
    <source>
        <dbReference type="PROSITE" id="PS51104"/>
    </source>
</evidence>
<dbReference type="InterPro" id="IPR036095">
    <property type="entry name" value="PTS_EIIB-like_sf"/>
</dbReference>
<dbReference type="Gene3D" id="3.40.50.2300">
    <property type="match status" value="1"/>
</dbReference>
<organism evidence="15 16">
    <name type="scientific">Pantoea dispersa</name>
    <dbReference type="NCBI Taxonomy" id="59814"/>
    <lineage>
        <taxon>Bacteria</taxon>
        <taxon>Pseudomonadati</taxon>
        <taxon>Pseudomonadota</taxon>
        <taxon>Gammaproteobacteria</taxon>
        <taxon>Enterobacterales</taxon>
        <taxon>Erwiniaceae</taxon>
        <taxon>Pantoea</taxon>
    </lineage>
</organism>
<dbReference type="CDD" id="cd05569">
    <property type="entry name" value="PTS_IIB_fructose"/>
    <property type="match status" value="1"/>
</dbReference>
<evidence type="ECO:0000256" key="10">
    <source>
        <dbReference type="ARBA" id="ARBA00023136"/>
    </source>
</evidence>
<evidence type="ECO:0000256" key="11">
    <source>
        <dbReference type="SAM" id="MobiDB-lite"/>
    </source>
</evidence>
<evidence type="ECO:0000256" key="3">
    <source>
        <dbReference type="ARBA" id="ARBA00022475"/>
    </source>
</evidence>
<evidence type="ECO:0000313" key="16">
    <source>
        <dbReference type="Proteomes" id="UP000319715"/>
    </source>
</evidence>
<feature type="region of interest" description="Disordered" evidence="11">
    <location>
        <begin position="207"/>
        <end position="226"/>
    </location>
</feature>
<dbReference type="InterPro" id="IPR013011">
    <property type="entry name" value="PTS_EIIB_2"/>
</dbReference>
<dbReference type="PROSITE" id="PS51104">
    <property type="entry name" value="PTS_EIIC_TYPE_2"/>
    <property type="match status" value="1"/>
</dbReference>
<dbReference type="InterPro" id="IPR050864">
    <property type="entry name" value="Bacterial_PTS_Sugar_Transport"/>
</dbReference>
<sequence>MKTLLIKDSSLGLASGHLASERLQAAAGQAGLTLVDSAADAELVLVIGQQVTDNAQLAGKSVALVDVQQALRDPQAALALAKDAAQPWQPAAATPATPATSAPAQSTVQKRIVAVTACPTGVAHTFMAAEAIEAEASKRGWWVKVETRGSVGAGNPITPEEVAAADLVIVAADIDVDLAKFAGKPMYRTSTSLALKKTAQELDKAQAEAKVWQPSGNQAAASQSDSKEKAGAYRHLLTGVSYMLPMVVAGGLSIALSFAFGITAFKEQGTLAAALMQIGGGSAFALMVPVLAGFIAFSIADRPGLTPGLIGGMIATSINAGFLGGIIAGFIAGYAAKLLSSKVKLPQSMEALKPILIIPLVASLITGLLMIYVVGKPVAGIMSGLTSWLANMGTANAVLLGAILGGMMCTDMGGPVNKVAYAFGVGLLSSQTYAPMAAIMAAGMVPPLAMGLATLVARRKFNKGQQEGGKAALVLGLCFISEGAIPFAARDPMRVLPCCIVGGAVTGAISMAMGAKLMAPHGGLFVLLIPGAITPVLGYLLAIVIGTLIAGLGYAILKRPEEELAKAA</sequence>
<dbReference type="Pfam" id="PF02302">
    <property type="entry name" value="PTS_IIB"/>
    <property type="match status" value="1"/>
</dbReference>
<dbReference type="Pfam" id="PF25554">
    <property type="entry name" value="PTS_EIIB_BC_N"/>
    <property type="match status" value="1"/>
</dbReference>
<evidence type="ECO:0000256" key="8">
    <source>
        <dbReference type="ARBA" id="ARBA00022692"/>
    </source>
</evidence>
<evidence type="ECO:0000256" key="6">
    <source>
        <dbReference type="ARBA" id="ARBA00022679"/>
    </source>
</evidence>
<feature type="transmembrane region" description="Helical" evidence="12">
    <location>
        <begin position="387"/>
        <end position="408"/>
    </location>
</feature>
<keyword evidence="9 12" id="KW-1133">Transmembrane helix</keyword>
<feature type="transmembrane region" description="Helical" evidence="12">
    <location>
        <begin position="309"/>
        <end position="335"/>
    </location>
</feature>
<dbReference type="InterPro" id="IPR003501">
    <property type="entry name" value="PTS_EIIB_2/3"/>
</dbReference>
<dbReference type="EMBL" id="VICF01000001">
    <property type="protein sequence ID" value="TQC76568.1"/>
    <property type="molecule type" value="Genomic_DNA"/>
</dbReference>
<gene>
    <name evidence="15" type="primary">fruA</name>
    <name evidence="15" type="ORF">FK492_00740</name>
</gene>
<evidence type="ECO:0000256" key="5">
    <source>
        <dbReference type="ARBA" id="ARBA00022597"/>
    </source>
</evidence>